<keyword evidence="2" id="KW-0479">Metal-binding</keyword>
<keyword evidence="4" id="KW-0378">Hydrolase</keyword>
<dbReference type="InterPro" id="IPR036895">
    <property type="entry name" value="Uracil-DNA_glycosylase-like_sf"/>
</dbReference>
<keyword evidence="6" id="KW-0411">Iron-sulfur</keyword>
<evidence type="ECO:0000256" key="5">
    <source>
        <dbReference type="ARBA" id="ARBA00023004"/>
    </source>
</evidence>
<organism evidence="9 10">
    <name type="scientific">Streblomastix strix</name>
    <dbReference type="NCBI Taxonomy" id="222440"/>
    <lineage>
        <taxon>Eukaryota</taxon>
        <taxon>Metamonada</taxon>
        <taxon>Preaxostyla</taxon>
        <taxon>Oxymonadida</taxon>
        <taxon>Streblomastigidae</taxon>
        <taxon>Streblomastix</taxon>
    </lineage>
</organism>
<reference evidence="9 10" key="1">
    <citation type="submission" date="2019-03" db="EMBL/GenBank/DDBJ databases">
        <title>Single cell metagenomics reveals metabolic interactions within the superorganism composed of flagellate Streblomastix strix and complex community of Bacteroidetes bacteria on its surface.</title>
        <authorList>
            <person name="Treitli S.C."/>
            <person name="Kolisko M."/>
            <person name="Husnik F."/>
            <person name="Keeling P."/>
            <person name="Hampl V."/>
        </authorList>
    </citation>
    <scope>NUCLEOTIDE SEQUENCE [LARGE SCALE GENOMIC DNA]</scope>
    <source>
        <strain evidence="9">ST1C</strain>
    </source>
</reference>
<dbReference type="Pfam" id="PF03167">
    <property type="entry name" value="UDG"/>
    <property type="match status" value="1"/>
</dbReference>
<dbReference type="InterPro" id="IPR005122">
    <property type="entry name" value="Uracil-DNA_glycosylase-like"/>
</dbReference>
<evidence type="ECO:0000256" key="1">
    <source>
        <dbReference type="ARBA" id="ARBA00022485"/>
    </source>
</evidence>
<dbReference type="InterPro" id="IPR051536">
    <property type="entry name" value="UDG_Type-4/5"/>
</dbReference>
<dbReference type="PANTHER" id="PTHR33693:SF1">
    <property type="entry name" value="TYPE-4 URACIL-DNA GLYCOSYLASE"/>
    <property type="match status" value="1"/>
</dbReference>
<keyword evidence="7" id="KW-0234">DNA repair</keyword>
<evidence type="ECO:0000313" key="9">
    <source>
        <dbReference type="EMBL" id="KAA6399745.1"/>
    </source>
</evidence>
<dbReference type="Proteomes" id="UP000324800">
    <property type="component" value="Unassembled WGS sequence"/>
</dbReference>
<dbReference type="GO" id="GO:0046872">
    <property type="term" value="F:metal ion binding"/>
    <property type="evidence" value="ECO:0007669"/>
    <property type="project" value="UniProtKB-KW"/>
</dbReference>
<accession>A0A5J4WZH5</accession>
<gene>
    <name evidence="9" type="ORF">EZS28_004734</name>
</gene>
<evidence type="ECO:0000256" key="7">
    <source>
        <dbReference type="ARBA" id="ARBA00023204"/>
    </source>
</evidence>
<dbReference type="GO" id="GO:0051539">
    <property type="term" value="F:4 iron, 4 sulfur cluster binding"/>
    <property type="evidence" value="ECO:0007669"/>
    <property type="project" value="UniProtKB-KW"/>
</dbReference>
<name>A0A5J4WZH5_9EUKA</name>
<evidence type="ECO:0000256" key="6">
    <source>
        <dbReference type="ARBA" id="ARBA00023014"/>
    </source>
</evidence>
<sequence length="109" mass="12072">MLQFFTPKRSERILSVAEKVQAMDDLKKKCLLDLELSLRESAKSLCFGDGNCNARIVFIGESPGRDEDTSGTCFVGPSGKLLNIFLVKIQLQRSAILPSLSDFYHSSLS</sequence>
<keyword evidence="5" id="KW-0408">Iron</keyword>
<dbReference type="Gene3D" id="3.40.470.10">
    <property type="entry name" value="Uracil-DNA glycosylase-like domain"/>
    <property type="match status" value="1"/>
</dbReference>
<dbReference type="GO" id="GO:0097506">
    <property type="term" value="F:deaminated base DNA N-glycosylase activity"/>
    <property type="evidence" value="ECO:0007669"/>
    <property type="project" value="UniProtKB-ARBA"/>
</dbReference>
<evidence type="ECO:0000256" key="2">
    <source>
        <dbReference type="ARBA" id="ARBA00022723"/>
    </source>
</evidence>
<dbReference type="GO" id="GO:0006281">
    <property type="term" value="P:DNA repair"/>
    <property type="evidence" value="ECO:0007669"/>
    <property type="project" value="UniProtKB-KW"/>
</dbReference>
<evidence type="ECO:0000259" key="8">
    <source>
        <dbReference type="Pfam" id="PF03167"/>
    </source>
</evidence>
<evidence type="ECO:0000256" key="4">
    <source>
        <dbReference type="ARBA" id="ARBA00022801"/>
    </source>
</evidence>
<dbReference type="AlphaFoldDB" id="A0A5J4WZH5"/>
<keyword evidence="3" id="KW-0227">DNA damage</keyword>
<evidence type="ECO:0000256" key="3">
    <source>
        <dbReference type="ARBA" id="ARBA00022763"/>
    </source>
</evidence>
<protein>
    <recommendedName>
        <fullName evidence="8">Uracil-DNA glycosylase-like domain-containing protein</fullName>
    </recommendedName>
</protein>
<dbReference type="PANTHER" id="PTHR33693">
    <property type="entry name" value="TYPE-5 URACIL-DNA GLYCOSYLASE"/>
    <property type="match status" value="1"/>
</dbReference>
<evidence type="ECO:0000313" key="10">
    <source>
        <dbReference type="Proteomes" id="UP000324800"/>
    </source>
</evidence>
<feature type="domain" description="Uracil-DNA glycosylase-like" evidence="8">
    <location>
        <begin position="47"/>
        <end position="102"/>
    </location>
</feature>
<keyword evidence="1" id="KW-0004">4Fe-4S</keyword>
<proteinExistence type="predicted"/>
<dbReference type="OrthoDB" id="10267060at2759"/>
<comment type="caution">
    <text evidence="9">The sequence shown here is derived from an EMBL/GenBank/DDBJ whole genome shotgun (WGS) entry which is preliminary data.</text>
</comment>
<dbReference type="SUPFAM" id="SSF52141">
    <property type="entry name" value="Uracil-DNA glycosylase-like"/>
    <property type="match status" value="1"/>
</dbReference>
<dbReference type="EMBL" id="SNRW01000690">
    <property type="protein sequence ID" value="KAA6399745.1"/>
    <property type="molecule type" value="Genomic_DNA"/>
</dbReference>